<evidence type="ECO:0000259" key="1">
    <source>
        <dbReference type="Pfam" id="PF05018"/>
    </source>
</evidence>
<dbReference type="PANTHER" id="PTHR12458">
    <property type="entry name" value="ORF PROTEIN"/>
    <property type="match status" value="1"/>
</dbReference>
<evidence type="ECO:0000313" key="2">
    <source>
        <dbReference type="EMBL" id="KAG0560874.1"/>
    </source>
</evidence>
<proteinExistence type="predicted"/>
<protein>
    <recommendedName>
        <fullName evidence="1">CFA20 domain-containing protein</fullName>
    </recommendedName>
</protein>
<dbReference type="EMBL" id="CM026430">
    <property type="protein sequence ID" value="KAG0560874.1"/>
    <property type="molecule type" value="Genomic_DNA"/>
</dbReference>
<dbReference type="Pfam" id="PF05018">
    <property type="entry name" value="CFA20_dom"/>
    <property type="match status" value="1"/>
</dbReference>
<organism evidence="2 3">
    <name type="scientific">Ceratodon purpureus</name>
    <name type="common">Fire moss</name>
    <name type="synonym">Dicranum purpureum</name>
    <dbReference type="NCBI Taxonomy" id="3225"/>
    <lineage>
        <taxon>Eukaryota</taxon>
        <taxon>Viridiplantae</taxon>
        <taxon>Streptophyta</taxon>
        <taxon>Embryophyta</taxon>
        <taxon>Bryophyta</taxon>
        <taxon>Bryophytina</taxon>
        <taxon>Bryopsida</taxon>
        <taxon>Dicranidae</taxon>
        <taxon>Pseudoditrichales</taxon>
        <taxon>Ditrichaceae</taxon>
        <taxon>Ceratodon</taxon>
    </lineage>
</organism>
<dbReference type="InterPro" id="IPR040441">
    <property type="entry name" value="CFA20/CFAP20DC"/>
</dbReference>
<keyword evidence="3" id="KW-1185">Reference proteome</keyword>
<accession>A0A8T0GRS9</accession>
<comment type="caution">
    <text evidence="2">The sequence shown here is derived from an EMBL/GenBank/DDBJ whole genome shotgun (WGS) entry which is preliminary data.</text>
</comment>
<dbReference type="AlphaFoldDB" id="A0A8T0GRS9"/>
<evidence type="ECO:0000313" key="3">
    <source>
        <dbReference type="Proteomes" id="UP000822688"/>
    </source>
</evidence>
<sequence>MFRKDFQTDFISILYSIAGHKPLEKPLELWDAKEKVNPIEIWNSRVKKIGWGSCKILRDDDIMSSVVEIMGDWRSNYITCPSNPKEVLAITLPFFIIIVKNMRFFYSFEVKVLDDKNMKRTFRLTNITNKTRGFTTLCILPLRLFEGWNMIQFDLADFCAKVYGTTFVETLSVKINANCRIRHIYFSDRLYTEDELKYDYRFFLPIQNWLQGLVQDDRRDTILQMEFGKIAIIRDRYYNTCRKLEGVRVDGLAPIRRRRPKVCEGCPS</sequence>
<feature type="domain" description="CFA20" evidence="1">
    <location>
        <begin position="1"/>
        <end position="203"/>
    </location>
</feature>
<gene>
    <name evidence="2" type="ORF">KC19_9G021200</name>
</gene>
<dbReference type="InterPro" id="IPR007714">
    <property type="entry name" value="CFA20_dom"/>
</dbReference>
<reference evidence="2" key="1">
    <citation type="submission" date="2020-06" db="EMBL/GenBank/DDBJ databases">
        <title>WGS assembly of Ceratodon purpureus strain R40.</title>
        <authorList>
            <person name="Carey S.B."/>
            <person name="Jenkins J."/>
            <person name="Shu S."/>
            <person name="Lovell J.T."/>
            <person name="Sreedasyam A."/>
            <person name="Maumus F."/>
            <person name="Tiley G.P."/>
            <person name="Fernandez-Pozo N."/>
            <person name="Barry K."/>
            <person name="Chen C."/>
            <person name="Wang M."/>
            <person name="Lipzen A."/>
            <person name="Daum C."/>
            <person name="Saski C.A."/>
            <person name="Payton A.C."/>
            <person name="Mcbreen J.C."/>
            <person name="Conrad R.E."/>
            <person name="Kollar L.M."/>
            <person name="Olsson S."/>
            <person name="Huttunen S."/>
            <person name="Landis J.B."/>
            <person name="Wickett N.J."/>
            <person name="Johnson M.G."/>
            <person name="Rensing S.A."/>
            <person name="Grimwood J."/>
            <person name="Schmutz J."/>
            <person name="Mcdaniel S.F."/>
        </authorList>
    </citation>
    <scope>NUCLEOTIDE SEQUENCE</scope>
    <source>
        <strain evidence="2">R40</strain>
    </source>
</reference>
<name>A0A8T0GRS9_CERPU</name>
<dbReference type="Proteomes" id="UP000822688">
    <property type="component" value="Chromosome 9"/>
</dbReference>